<accession>A0A1I4HVX6</accession>
<name>A0A1I4HVX6_9FIRM</name>
<feature type="domain" description="Peptidoglycan hydrolase PcsB coiled-coil" evidence="6">
    <location>
        <begin position="97"/>
        <end position="169"/>
    </location>
</feature>
<keyword evidence="7" id="KW-0378">Hydrolase</keyword>
<feature type="chain" id="PRO_5011704956" evidence="4">
    <location>
        <begin position="27"/>
        <end position="375"/>
    </location>
</feature>
<dbReference type="InterPro" id="IPR057309">
    <property type="entry name" value="PcsB_CC"/>
</dbReference>
<dbReference type="AlphaFoldDB" id="A0A1I4HVX6"/>
<feature type="domain" description="M23ase beta-sheet core" evidence="5">
    <location>
        <begin position="276"/>
        <end position="370"/>
    </location>
</feature>
<dbReference type="STRING" id="1123291.SAMN04490355_100568"/>
<dbReference type="Gene3D" id="2.70.70.10">
    <property type="entry name" value="Glucose Permease (Domain IIA)"/>
    <property type="match status" value="1"/>
</dbReference>
<organism evidence="7 8">
    <name type="scientific">Pelosinus propionicus DSM 13327</name>
    <dbReference type="NCBI Taxonomy" id="1123291"/>
    <lineage>
        <taxon>Bacteria</taxon>
        <taxon>Bacillati</taxon>
        <taxon>Bacillota</taxon>
        <taxon>Negativicutes</taxon>
        <taxon>Selenomonadales</taxon>
        <taxon>Sporomusaceae</taxon>
        <taxon>Pelosinus</taxon>
    </lineage>
</organism>
<dbReference type="PANTHER" id="PTHR21666">
    <property type="entry name" value="PEPTIDASE-RELATED"/>
    <property type="match status" value="1"/>
</dbReference>
<evidence type="ECO:0000256" key="3">
    <source>
        <dbReference type="SAM" id="MobiDB-lite"/>
    </source>
</evidence>
<feature type="coiled-coil region" evidence="2">
    <location>
        <begin position="205"/>
        <end position="232"/>
    </location>
</feature>
<dbReference type="Pfam" id="PF01551">
    <property type="entry name" value="Peptidase_M23"/>
    <property type="match status" value="1"/>
</dbReference>
<dbReference type="EMBL" id="FOTS01000005">
    <property type="protein sequence ID" value="SFL45897.1"/>
    <property type="molecule type" value="Genomic_DNA"/>
</dbReference>
<dbReference type="Pfam" id="PF24568">
    <property type="entry name" value="CC_PcsB"/>
    <property type="match status" value="1"/>
</dbReference>
<dbReference type="RefSeq" id="WP_090933111.1">
    <property type="nucleotide sequence ID" value="NZ_FOTS01000005.1"/>
</dbReference>
<dbReference type="FunFam" id="2.70.70.10:FF:000006">
    <property type="entry name" value="M23 family peptidase"/>
    <property type="match status" value="1"/>
</dbReference>
<keyword evidence="8" id="KW-1185">Reference proteome</keyword>
<protein>
    <submittedName>
        <fullName evidence="7">Murein DD-endopeptidase MepM and murein hydrolase activator NlpD, contain LysM domain</fullName>
    </submittedName>
</protein>
<feature type="region of interest" description="Disordered" evidence="3">
    <location>
        <begin position="233"/>
        <end position="252"/>
    </location>
</feature>
<evidence type="ECO:0000313" key="7">
    <source>
        <dbReference type="EMBL" id="SFL45897.1"/>
    </source>
</evidence>
<evidence type="ECO:0000313" key="8">
    <source>
        <dbReference type="Proteomes" id="UP000199520"/>
    </source>
</evidence>
<reference evidence="8" key="1">
    <citation type="submission" date="2016-10" db="EMBL/GenBank/DDBJ databases">
        <authorList>
            <person name="Varghese N."/>
            <person name="Submissions S."/>
        </authorList>
    </citation>
    <scope>NUCLEOTIDE SEQUENCE [LARGE SCALE GENOMIC DNA]</scope>
    <source>
        <strain evidence="8">DSM 13327</strain>
    </source>
</reference>
<dbReference type="OrthoDB" id="9809488at2"/>
<dbReference type="SUPFAM" id="SSF51261">
    <property type="entry name" value="Duplicated hybrid motif"/>
    <property type="match status" value="1"/>
</dbReference>
<evidence type="ECO:0000259" key="6">
    <source>
        <dbReference type="Pfam" id="PF24568"/>
    </source>
</evidence>
<dbReference type="InterPro" id="IPR011055">
    <property type="entry name" value="Dup_hybrid_motif"/>
</dbReference>
<feature type="coiled-coil region" evidence="2">
    <location>
        <begin position="26"/>
        <end position="81"/>
    </location>
</feature>
<dbReference type="CDD" id="cd12797">
    <property type="entry name" value="M23_peptidase"/>
    <property type="match status" value="1"/>
</dbReference>
<keyword evidence="1 4" id="KW-0732">Signal</keyword>
<feature type="signal peptide" evidence="4">
    <location>
        <begin position="1"/>
        <end position="26"/>
    </location>
</feature>
<gene>
    <name evidence="7" type="ORF">SAMN04490355_100568</name>
</gene>
<dbReference type="Gene3D" id="6.10.250.3150">
    <property type="match status" value="1"/>
</dbReference>
<feature type="region of interest" description="Disordered" evidence="3">
    <location>
        <begin position="354"/>
        <end position="375"/>
    </location>
</feature>
<evidence type="ECO:0000256" key="1">
    <source>
        <dbReference type="ARBA" id="ARBA00022729"/>
    </source>
</evidence>
<proteinExistence type="predicted"/>
<evidence type="ECO:0000256" key="2">
    <source>
        <dbReference type="SAM" id="Coils"/>
    </source>
</evidence>
<dbReference type="Proteomes" id="UP000199520">
    <property type="component" value="Unassembled WGS sequence"/>
</dbReference>
<sequence length="375" mass="41628">MFKIRQYLAMSLAIVAMCVAIGPALASELAEQQQQVQQQMQIQQEKAAEAKQKVNSVADQLHKVQMELDNAQGDYNAIQAKRSATEELIAVNTTVLAKAEKNLSERSLVLNKRIRDIYQNGQLSYLDVLFGANDFSDFTTRMDLLKRIMNKDIELIIKVKAERELVLQKRAELESDKAAILQLEQAAIEKKKIIESSKKEREAVLASAVNERDAAEQSYQELLETSRKIEQMIRQSQSGKQGSSGGTGTMMWPTDVTEITSPYGWRTHPIFGTSRYHSGIDIGADYGDSVRAADSGVVIYADWMGGYGKAVIIEHGNGISTLYGHNSELLVVEGQRVRKGEVISRVGSTGYSTGPHLHFEVRENGSPTSPMDYLP</sequence>
<dbReference type="InterPro" id="IPR016047">
    <property type="entry name" value="M23ase_b-sheet_dom"/>
</dbReference>
<dbReference type="PANTHER" id="PTHR21666:SF289">
    <property type="entry name" value="L-ALA--D-GLU ENDOPEPTIDASE"/>
    <property type="match status" value="1"/>
</dbReference>
<keyword evidence="2" id="KW-0175">Coiled coil</keyword>
<evidence type="ECO:0000256" key="4">
    <source>
        <dbReference type="SAM" id="SignalP"/>
    </source>
</evidence>
<evidence type="ECO:0000259" key="5">
    <source>
        <dbReference type="Pfam" id="PF01551"/>
    </source>
</evidence>
<dbReference type="GO" id="GO:0004222">
    <property type="term" value="F:metalloendopeptidase activity"/>
    <property type="evidence" value="ECO:0007669"/>
    <property type="project" value="TreeGrafter"/>
</dbReference>
<dbReference type="InterPro" id="IPR050570">
    <property type="entry name" value="Cell_wall_metabolism_enzyme"/>
</dbReference>